<name>A0AAP0DHQ7_9ASTR</name>
<dbReference type="AlphaFoldDB" id="A0AAP0DHQ7"/>
<protein>
    <recommendedName>
        <fullName evidence="1">Reverse transcriptase zinc-binding domain-containing protein</fullName>
    </recommendedName>
</protein>
<reference evidence="2 3" key="1">
    <citation type="submission" date="2024-04" db="EMBL/GenBank/DDBJ databases">
        <title>The reference genome of an endangered Asteraceae, Deinandra increscens subsp. villosa, native to the Central Coast of California.</title>
        <authorList>
            <person name="Guilliams M."/>
            <person name="Hasenstab-Lehman K."/>
            <person name="Meyer R."/>
            <person name="Mcevoy S."/>
        </authorList>
    </citation>
    <scope>NUCLEOTIDE SEQUENCE [LARGE SCALE GENOMIC DNA]</scope>
    <source>
        <tissue evidence="2">Leaf</tissue>
    </source>
</reference>
<sequence>MHCNRNNQNACIAVSAGISGTCEEDQAQVESNGWVPRKVNIMIWRAIQERILTMKVLSYRDILIHSSSHCPMCQEEDETVNHLYTSCPWLIPFWARLAVWFKVNPIFAFEFLDITDFYKFYSGSPKRKKLIHVIIYVATWIIRKARYSKVFEGKSTSPDQILGETQSMAYLRIKSKAKLEVSWENWTAFDFIM</sequence>
<dbReference type="EMBL" id="JBCNJP010000007">
    <property type="protein sequence ID" value="KAK9074766.1"/>
    <property type="molecule type" value="Genomic_DNA"/>
</dbReference>
<organism evidence="2 3">
    <name type="scientific">Deinandra increscens subsp. villosa</name>
    <dbReference type="NCBI Taxonomy" id="3103831"/>
    <lineage>
        <taxon>Eukaryota</taxon>
        <taxon>Viridiplantae</taxon>
        <taxon>Streptophyta</taxon>
        <taxon>Embryophyta</taxon>
        <taxon>Tracheophyta</taxon>
        <taxon>Spermatophyta</taxon>
        <taxon>Magnoliopsida</taxon>
        <taxon>eudicotyledons</taxon>
        <taxon>Gunneridae</taxon>
        <taxon>Pentapetalae</taxon>
        <taxon>asterids</taxon>
        <taxon>campanulids</taxon>
        <taxon>Asterales</taxon>
        <taxon>Asteraceae</taxon>
        <taxon>Asteroideae</taxon>
        <taxon>Heliantheae alliance</taxon>
        <taxon>Madieae</taxon>
        <taxon>Madiinae</taxon>
        <taxon>Deinandra</taxon>
    </lineage>
</organism>
<comment type="caution">
    <text evidence="2">The sequence shown here is derived from an EMBL/GenBank/DDBJ whole genome shotgun (WGS) entry which is preliminary data.</text>
</comment>
<dbReference type="Proteomes" id="UP001408789">
    <property type="component" value="Unassembled WGS sequence"/>
</dbReference>
<evidence type="ECO:0000259" key="1">
    <source>
        <dbReference type="Pfam" id="PF13966"/>
    </source>
</evidence>
<gene>
    <name evidence="2" type="ORF">SSX86_003084</name>
</gene>
<proteinExistence type="predicted"/>
<feature type="domain" description="Reverse transcriptase zinc-binding" evidence="1">
    <location>
        <begin position="33"/>
        <end position="94"/>
    </location>
</feature>
<evidence type="ECO:0000313" key="2">
    <source>
        <dbReference type="EMBL" id="KAK9074766.1"/>
    </source>
</evidence>
<evidence type="ECO:0000313" key="3">
    <source>
        <dbReference type="Proteomes" id="UP001408789"/>
    </source>
</evidence>
<dbReference type="InterPro" id="IPR026960">
    <property type="entry name" value="RVT-Znf"/>
</dbReference>
<dbReference type="Pfam" id="PF13966">
    <property type="entry name" value="zf-RVT"/>
    <property type="match status" value="1"/>
</dbReference>
<keyword evidence="3" id="KW-1185">Reference proteome</keyword>
<accession>A0AAP0DHQ7</accession>